<dbReference type="OrthoDB" id="6225302at2759"/>
<evidence type="ECO:0000313" key="3">
    <source>
        <dbReference type="WBParaSite" id="ECPE_0000871301-mRNA-1"/>
    </source>
</evidence>
<dbReference type="EMBL" id="UZAN01046314">
    <property type="protein sequence ID" value="VDP84018.1"/>
    <property type="molecule type" value="Genomic_DNA"/>
</dbReference>
<dbReference type="WBParaSite" id="ECPE_0000871301-mRNA-1">
    <property type="protein sequence ID" value="ECPE_0000871301-mRNA-1"/>
    <property type="gene ID" value="ECPE_0000871301"/>
</dbReference>
<proteinExistence type="predicted"/>
<dbReference type="AlphaFoldDB" id="A0A183AP02"/>
<evidence type="ECO:0000313" key="1">
    <source>
        <dbReference type="EMBL" id="VDP84018.1"/>
    </source>
</evidence>
<sequence>MNRAVAFGDHSRKMATWYSLDWYSVSDAFQLSGGSSLNPRNHFHLAPILFSVCYLHNWLAYLSRLELYGSCLGYSRPLNAGALNSMASTCLTPASLGCGQCVAFDAWPLWLLWRLSRVLCRFVAFCFARRVYSGGSVGESVVDSIARVRFPFSDLDEI</sequence>
<evidence type="ECO:0000313" key="2">
    <source>
        <dbReference type="Proteomes" id="UP000272942"/>
    </source>
</evidence>
<dbReference type="Proteomes" id="UP000272942">
    <property type="component" value="Unassembled WGS sequence"/>
</dbReference>
<reference evidence="1 2" key="2">
    <citation type="submission" date="2018-11" db="EMBL/GenBank/DDBJ databases">
        <authorList>
            <consortium name="Pathogen Informatics"/>
        </authorList>
    </citation>
    <scope>NUCLEOTIDE SEQUENCE [LARGE SCALE GENOMIC DNA]</scope>
    <source>
        <strain evidence="1 2">Egypt</strain>
    </source>
</reference>
<accession>A0A183AP02</accession>
<name>A0A183AP02_9TREM</name>
<protein>
    <submittedName>
        <fullName evidence="3">Transmembrane protein</fullName>
    </submittedName>
</protein>
<keyword evidence="2" id="KW-1185">Reference proteome</keyword>
<organism evidence="3">
    <name type="scientific">Echinostoma caproni</name>
    <dbReference type="NCBI Taxonomy" id="27848"/>
    <lineage>
        <taxon>Eukaryota</taxon>
        <taxon>Metazoa</taxon>
        <taxon>Spiralia</taxon>
        <taxon>Lophotrochozoa</taxon>
        <taxon>Platyhelminthes</taxon>
        <taxon>Trematoda</taxon>
        <taxon>Digenea</taxon>
        <taxon>Plagiorchiida</taxon>
        <taxon>Echinostomata</taxon>
        <taxon>Echinostomatoidea</taxon>
        <taxon>Echinostomatidae</taxon>
        <taxon>Echinostoma</taxon>
    </lineage>
</organism>
<gene>
    <name evidence="1" type="ORF">ECPE_LOCUS8687</name>
</gene>
<reference evidence="3" key="1">
    <citation type="submission" date="2016-06" db="UniProtKB">
        <authorList>
            <consortium name="WormBaseParasite"/>
        </authorList>
    </citation>
    <scope>IDENTIFICATION</scope>
</reference>